<comment type="caution">
    <text evidence="1">The sequence shown here is derived from an EMBL/GenBank/DDBJ whole genome shotgun (WGS) entry which is preliminary data.</text>
</comment>
<evidence type="ECO:0000313" key="1">
    <source>
        <dbReference type="EMBL" id="CAK0867526.1"/>
    </source>
</evidence>
<keyword evidence="2" id="KW-1185">Reference proteome</keyword>
<name>A0ABN9V6K4_9DINO</name>
<accession>A0ABN9V6K4</accession>
<gene>
    <name evidence="1" type="ORF">PCOR1329_LOCUS54448</name>
</gene>
<dbReference type="Proteomes" id="UP001189429">
    <property type="component" value="Unassembled WGS sequence"/>
</dbReference>
<dbReference type="EMBL" id="CAUYUJ010016653">
    <property type="protein sequence ID" value="CAK0867526.1"/>
    <property type="molecule type" value="Genomic_DNA"/>
</dbReference>
<reference evidence="1" key="1">
    <citation type="submission" date="2023-10" db="EMBL/GenBank/DDBJ databases">
        <authorList>
            <person name="Chen Y."/>
            <person name="Shah S."/>
            <person name="Dougan E. K."/>
            <person name="Thang M."/>
            <person name="Chan C."/>
        </authorList>
    </citation>
    <scope>NUCLEOTIDE SEQUENCE [LARGE SCALE GENOMIC DNA]</scope>
</reference>
<proteinExistence type="predicted"/>
<evidence type="ECO:0000313" key="2">
    <source>
        <dbReference type="Proteomes" id="UP001189429"/>
    </source>
</evidence>
<organism evidence="1 2">
    <name type="scientific">Prorocentrum cordatum</name>
    <dbReference type="NCBI Taxonomy" id="2364126"/>
    <lineage>
        <taxon>Eukaryota</taxon>
        <taxon>Sar</taxon>
        <taxon>Alveolata</taxon>
        <taxon>Dinophyceae</taxon>
        <taxon>Prorocentrales</taxon>
        <taxon>Prorocentraceae</taxon>
        <taxon>Prorocentrum</taxon>
    </lineage>
</organism>
<protein>
    <submittedName>
        <fullName evidence="1">Uncharacterized protein</fullName>
    </submittedName>
</protein>
<sequence length="782" mass="81063">MASTFHVVRYRVGGPPLWHERLTLGEHGGLSYIVAPDLDDYDEPNLPGPDMRAVLRLTGQGDTPPGLVGATVHRFRRLRTAGELWAAVSRSVAAGYPPPPKPLPLALAAGNKAGAPPGPFPLADPAAAPAAPAAPAGVPPLAAGVGGASPLAAPGGALAVVPGAAPAAAAALGAGPGLPALAAALGGAPPAAAGAPLPAWVRPPPPAVPGAAAAAAAAVRGASVAAAAAAGGDFRISPMQTDVRGERERRFGETANALTEMPVQVWPVQGPRALLWCLAFMSTVAGTPTAWHQRWLTALRLPDDDEYAKLHEALCRVLDLAVVYDQLQVSKMASFEVVARQLQLLEGRAYETRVPSAGAAAPAAKAGSKVSPAASGSAPETSFFLGAGVSKANLCISPKLLECIAELMKAEAAISKGRPTARGRPGLTSGLSVGRARVAPASRIAPSLPIQSDSETFCLSVLFLWSEGESRVRPYNEELVSWPKHVGAPCVGPRLRFRPPEYAGFLLRLDQAGVLEWEVADRRATFSTGFFFVEKSNDVNLRLVFDARVANLSFATPPSAWSVLEASGDLYVARGGMQCSFYHVKLPPHQHGYFSMPVVLNWHLGFERLGGLSVGTNSYLQPFVAVMPVGWSWALHFCQSAFASAILVSDVMAAGYVDNFASVSMGPDLAAAACQAIREVLEVRGLPVGAFAAAAQRVVFMGLDILGDVGVVGCKSDRRSLASPLAPSAVVGHCAWGMAANGPILLILNSVYRFMALGTPAAAPPWPSVIAELRAAAALIPL</sequence>